<dbReference type="Proteomes" id="UP001652625">
    <property type="component" value="Chromosome 08"/>
</dbReference>
<dbReference type="PANTHER" id="PTHR33053">
    <property type="entry name" value="PROTEIN, PUTATIVE-RELATED"/>
    <property type="match status" value="1"/>
</dbReference>
<reference evidence="2 3" key="1">
    <citation type="submission" date="2025-05" db="UniProtKB">
        <authorList>
            <consortium name="RefSeq"/>
        </authorList>
    </citation>
    <scope>IDENTIFICATION</scope>
</reference>
<evidence type="ECO:0000313" key="2">
    <source>
        <dbReference type="RefSeq" id="XP_065659078.1"/>
    </source>
</evidence>
<organism evidence="1 2">
    <name type="scientific">Hydra vulgaris</name>
    <name type="common">Hydra</name>
    <name type="synonym">Hydra attenuata</name>
    <dbReference type="NCBI Taxonomy" id="6087"/>
    <lineage>
        <taxon>Eukaryota</taxon>
        <taxon>Metazoa</taxon>
        <taxon>Cnidaria</taxon>
        <taxon>Hydrozoa</taxon>
        <taxon>Hydroidolina</taxon>
        <taxon>Anthoathecata</taxon>
        <taxon>Aplanulata</taxon>
        <taxon>Hydridae</taxon>
        <taxon>Hydra</taxon>
    </lineage>
</organism>
<keyword evidence="1" id="KW-1185">Reference proteome</keyword>
<evidence type="ECO:0000313" key="1">
    <source>
        <dbReference type="Proteomes" id="UP001652625"/>
    </source>
</evidence>
<evidence type="ECO:0000313" key="3">
    <source>
        <dbReference type="RefSeq" id="XP_065659079.1"/>
    </source>
</evidence>
<gene>
    <name evidence="2 3" type="primary">LOC136083590</name>
</gene>
<protein>
    <submittedName>
        <fullName evidence="2 3">Uncharacterized protein LOC136083590</fullName>
    </submittedName>
</protein>
<dbReference type="RefSeq" id="XP_065659079.1">
    <property type="nucleotide sequence ID" value="XM_065803007.1"/>
</dbReference>
<name>A0ABM4CBM9_HYDVU</name>
<accession>A0ABM4CBM9</accession>
<dbReference type="GeneID" id="136083590"/>
<dbReference type="RefSeq" id="XP_065659078.1">
    <property type="nucleotide sequence ID" value="XM_065803006.1"/>
</dbReference>
<proteinExistence type="predicted"/>
<dbReference type="PANTHER" id="PTHR33053:SF26">
    <property type="entry name" value="TRANSPOSASE DOMAIN-CONTAINING PROTEIN"/>
    <property type="match status" value="1"/>
</dbReference>
<sequence length="289" mass="33367">MLKSIKPHNGYNSCERCIVEGEYKENRAVFNDIGCALRSDQDFSQGKYQPLHQLGKSVFVDYGFPCVLGFVLDRMHLVMLGVVRRILLFLKEGPRICKLSQLQLNEISKNLEYLKGKLPSEFARQPRSLKELSHWKATEFKQFILYTGPVVLKGVVSNEAYTHFLAFSIAIRIMCSTDPDKRAELLQYAKNLLEWFFFKSKNVYGESFITYNVHSLIHLHQDVENYGEDLLSLSAFPFENYMHVLKKFIHSANNPLVQIIKRCSELEKSGESITHQYINDKIGIADRDS</sequence>